<dbReference type="PANTHER" id="PTHR33318">
    <property type="entry name" value="ASPARTYL/GLUTAMYL-TRNA(ASN/GLN) AMIDOTRANSFERASE SUBUNIT"/>
    <property type="match status" value="1"/>
</dbReference>
<accession>A0AA38SKK1</accession>
<evidence type="ECO:0000313" key="2">
    <source>
        <dbReference type="Proteomes" id="UP001172457"/>
    </source>
</evidence>
<sequence length="199" mass="23210">MGCFIGCFGSSKKTKCKKQKYKIIRRDQKNAIKSLVKAEVSLVKSIKEKPCNLVSESREKIKVPLRLKRRKKVTFDTNVTTHTYERIQVYDSTEYLLENNEKGKAFLSQFNTNSKYDLVGLKHPNYRYVNCRESDDEVENFDHEDYDLDQNQDFDGDNLDDNDDRVLVSSMESRAESSSWSTIGLKGMHMIRTVMFFLC</sequence>
<name>A0AA38SKK1_9ASTR</name>
<reference evidence="1" key="1">
    <citation type="submission" date="2023-03" db="EMBL/GenBank/DDBJ databases">
        <title>Chromosome-scale reference genome and RAD-based genetic map of yellow starthistle (Centaurea solstitialis) reveal putative structural variation and QTLs associated with invader traits.</title>
        <authorList>
            <person name="Reatini B."/>
            <person name="Cang F.A."/>
            <person name="Jiang Q."/>
            <person name="Mckibben M.T.W."/>
            <person name="Barker M.S."/>
            <person name="Rieseberg L.H."/>
            <person name="Dlugosch K.M."/>
        </authorList>
    </citation>
    <scope>NUCLEOTIDE SEQUENCE</scope>
    <source>
        <strain evidence="1">CAN-66</strain>
        <tissue evidence="1">Leaf</tissue>
    </source>
</reference>
<evidence type="ECO:0000313" key="1">
    <source>
        <dbReference type="EMBL" id="KAJ9543594.1"/>
    </source>
</evidence>
<dbReference type="GO" id="GO:0007142">
    <property type="term" value="P:male meiosis II"/>
    <property type="evidence" value="ECO:0007669"/>
    <property type="project" value="InterPro"/>
</dbReference>
<organism evidence="1 2">
    <name type="scientific">Centaurea solstitialis</name>
    <name type="common">yellow star-thistle</name>
    <dbReference type="NCBI Taxonomy" id="347529"/>
    <lineage>
        <taxon>Eukaryota</taxon>
        <taxon>Viridiplantae</taxon>
        <taxon>Streptophyta</taxon>
        <taxon>Embryophyta</taxon>
        <taxon>Tracheophyta</taxon>
        <taxon>Spermatophyta</taxon>
        <taxon>Magnoliopsida</taxon>
        <taxon>eudicotyledons</taxon>
        <taxon>Gunneridae</taxon>
        <taxon>Pentapetalae</taxon>
        <taxon>asterids</taxon>
        <taxon>campanulids</taxon>
        <taxon>Asterales</taxon>
        <taxon>Asteraceae</taxon>
        <taxon>Carduoideae</taxon>
        <taxon>Cardueae</taxon>
        <taxon>Centaureinae</taxon>
        <taxon>Centaurea</taxon>
    </lineage>
</organism>
<protein>
    <submittedName>
        <fullName evidence="1">Uncharacterized protein</fullName>
    </submittedName>
</protein>
<dbReference type="AlphaFoldDB" id="A0AA38SKK1"/>
<comment type="caution">
    <text evidence="1">The sequence shown here is derived from an EMBL/GenBank/DDBJ whole genome shotgun (WGS) entry which is preliminary data.</text>
</comment>
<keyword evidence="2" id="KW-1185">Reference proteome</keyword>
<dbReference type="EMBL" id="JARYMX010000006">
    <property type="protein sequence ID" value="KAJ9543594.1"/>
    <property type="molecule type" value="Genomic_DNA"/>
</dbReference>
<dbReference type="InterPro" id="IPR039300">
    <property type="entry name" value="JASON"/>
</dbReference>
<dbReference type="Proteomes" id="UP001172457">
    <property type="component" value="Chromosome 6"/>
</dbReference>
<proteinExistence type="predicted"/>
<gene>
    <name evidence="1" type="ORF">OSB04_023301</name>
</gene>
<dbReference type="PANTHER" id="PTHR33318:SF26">
    <property type="match status" value="1"/>
</dbReference>